<evidence type="ECO:0000313" key="2">
    <source>
        <dbReference type="EMBL" id="AXC34557.1"/>
    </source>
</evidence>
<feature type="region of interest" description="Disordered" evidence="1">
    <location>
        <begin position="293"/>
        <end position="313"/>
    </location>
</feature>
<sequence>MAIITGVIGGGDNGGTPPDLDPNEHSGSGLFIYDVEPLDGKNVNITRGASLGGEAAAVVGLSTDSGSIRVRVCWDRAEVSLVGLPTVNGVYVTIDYGSMAKATSSPSFTGYADITPTSSITIVYGDAEYVVPSSIAPTPVISNFTLDASSIPAGQTEFKAGDTVTVNFDVDIPIRLVQALHTAGTTALADASQPIAGSSLSHSITMTVGAIGSYGDTTRDLVGHIRVQSKENAWSADTDSGNTIPCNDQKPVPNVGVIGYPVSQGALKDAEWANIPFSPQYWDTINVTSPNNEVNPDLVNPAGDFGVTRTNGS</sequence>
<dbReference type="RefSeq" id="YP_009838403.1">
    <property type="nucleotide sequence ID" value="NC_048709.1"/>
</dbReference>
<evidence type="ECO:0000256" key="1">
    <source>
        <dbReference type="SAM" id="MobiDB-lite"/>
    </source>
</evidence>
<protein>
    <submittedName>
        <fullName evidence="2">Uncharacterized protein</fullName>
    </submittedName>
</protein>
<evidence type="ECO:0000313" key="3">
    <source>
        <dbReference type="Proteomes" id="UP000260311"/>
    </source>
</evidence>
<organism evidence="2 3">
    <name type="scientific">Vibrio phage YC</name>
    <dbReference type="NCBI Taxonomy" id="2267403"/>
    <lineage>
        <taxon>Viruses</taxon>
        <taxon>Duplodnaviria</taxon>
        <taxon>Heunggongvirae</taxon>
        <taxon>Uroviricota</taxon>
        <taxon>Caudoviricetes</taxon>
        <taxon>Pantevenvirales</taxon>
        <taxon>Ackermannviridae</taxon>
        <taxon>Campanilevirus</taxon>
        <taxon>Campanilevirus YC</taxon>
    </lineage>
</organism>
<reference evidence="2 3" key="1">
    <citation type="submission" date="2018-05" db="EMBL/GenBank/DDBJ databases">
        <title>The genome of Vibrio coralliilyticus phage YC.</title>
        <authorList>
            <person name="Benler S."/>
        </authorList>
    </citation>
    <scope>NUCLEOTIDE SEQUENCE [LARGE SCALE GENOMIC DNA]</scope>
</reference>
<dbReference type="Proteomes" id="UP000260311">
    <property type="component" value="Segment"/>
</dbReference>
<dbReference type="GeneID" id="55608635"/>
<proteinExistence type="predicted"/>
<dbReference type="KEGG" id="vg:55608635"/>
<name>A0A384ZSE6_9CAUD</name>
<accession>A0A384ZSE6</accession>
<keyword evidence="3" id="KW-1185">Reference proteome</keyword>
<dbReference type="EMBL" id="MH375644">
    <property type="protein sequence ID" value="AXC34557.1"/>
    <property type="molecule type" value="Genomic_DNA"/>
</dbReference>